<reference evidence="1 2" key="1">
    <citation type="journal article" date="2021" name="Hortic Res">
        <title>High-quality reference genome and annotation aids understanding of berry development for evergreen blueberry (Vaccinium darrowii).</title>
        <authorList>
            <person name="Yu J."/>
            <person name="Hulse-Kemp A.M."/>
            <person name="Babiker E."/>
            <person name="Staton M."/>
        </authorList>
    </citation>
    <scope>NUCLEOTIDE SEQUENCE [LARGE SCALE GENOMIC DNA]</scope>
    <source>
        <strain evidence="2">cv. NJ 8807/NJ 8810</strain>
        <tissue evidence="1">Young leaf</tissue>
    </source>
</reference>
<comment type="caution">
    <text evidence="1">The sequence shown here is derived from an EMBL/GenBank/DDBJ whole genome shotgun (WGS) entry which is preliminary data.</text>
</comment>
<organism evidence="1 2">
    <name type="scientific">Vaccinium darrowii</name>
    <dbReference type="NCBI Taxonomy" id="229202"/>
    <lineage>
        <taxon>Eukaryota</taxon>
        <taxon>Viridiplantae</taxon>
        <taxon>Streptophyta</taxon>
        <taxon>Embryophyta</taxon>
        <taxon>Tracheophyta</taxon>
        <taxon>Spermatophyta</taxon>
        <taxon>Magnoliopsida</taxon>
        <taxon>eudicotyledons</taxon>
        <taxon>Gunneridae</taxon>
        <taxon>Pentapetalae</taxon>
        <taxon>asterids</taxon>
        <taxon>Ericales</taxon>
        <taxon>Ericaceae</taxon>
        <taxon>Vaccinioideae</taxon>
        <taxon>Vaccinieae</taxon>
        <taxon>Vaccinium</taxon>
    </lineage>
</organism>
<sequence length="198" mass="23012">MMYSSETGSWDASGVPFAAKWREQYNAGVYWNGAINWFSNWGSGDSVYYNVDEERLGIIPLLPIPEGSYWSTPEFRFYGESRGHLHLVQTHYRTKRVDVYEMEGDYSGWFLKHSVDPYAVGIPRAPWFGIFNVLCVVRMERDEESYLVLNIPGKILRYNFGDRTLKKIFDVEVGTLHEAPLIYSWCGSYQYIESLARV</sequence>
<name>A0ACB7YI24_9ERIC</name>
<gene>
    <name evidence="1" type="ORF">Vadar_000020</name>
</gene>
<accession>A0ACB7YI24</accession>
<dbReference type="Proteomes" id="UP000828048">
    <property type="component" value="Chromosome 11"/>
</dbReference>
<keyword evidence="2" id="KW-1185">Reference proteome</keyword>
<protein>
    <submittedName>
        <fullName evidence="1">Uncharacterized protein</fullName>
    </submittedName>
</protein>
<dbReference type="EMBL" id="CM037161">
    <property type="protein sequence ID" value="KAH7853210.1"/>
    <property type="molecule type" value="Genomic_DNA"/>
</dbReference>
<proteinExistence type="predicted"/>
<evidence type="ECO:0000313" key="1">
    <source>
        <dbReference type="EMBL" id="KAH7853210.1"/>
    </source>
</evidence>
<evidence type="ECO:0000313" key="2">
    <source>
        <dbReference type="Proteomes" id="UP000828048"/>
    </source>
</evidence>